<sequence>MIIGTGIDLVELNRIERLMNKNDKLVHRILSVREREKLSQYMNQKRKIEFLAGRFAAKEAYSKALGTGIGSQLSFQSIEIVSNEVGRPQIIYKGEVQTSAHVSISHSKEYAVAQVIIEK</sequence>
<dbReference type="InterPro" id="IPR008278">
    <property type="entry name" value="4-PPantetheinyl_Trfase_dom"/>
</dbReference>
<keyword evidence="14" id="KW-1185">Reference proteome</keyword>
<dbReference type="EC" id="2.7.8.7" evidence="11"/>
<dbReference type="RefSeq" id="WP_091775734.1">
    <property type="nucleotide sequence ID" value="NZ_CAESCL010000016.1"/>
</dbReference>
<dbReference type="NCBIfam" id="TIGR00556">
    <property type="entry name" value="pantethn_trn"/>
    <property type="match status" value="1"/>
</dbReference>
<evidence type="ECO:0000256" key="7">
    <source>
        <dbReference type="ARBA" id="ARBA00022832"/>
    </source>
</evidence>
<comment type="subcellular location">
    <subcellularLocation>
        <location evidence="11">Cytoplasm</location>
    </subcellularLocation>
</comment>
<feature type="binding site" evidence="11">
    <location>
        <position position="59"/>
    </location>
    <ligand>
        <name>Mg(2+)</name>
        <dbReference type="ChEBI" id="CHEBI:18420"/>
    </ligand>
</feature>
<evidence type="ECO:0000256" key="1">
    <source>
        <dbReference type="ARBA" id="ARBA00001946"/>
    </source>
</evidence>
<evidence type="ECO:0000256" key="4">
    <source>
        <dbReference type="ARBA" id="ARBA00022516"/>
    </source>
</evidence>
<dbReference type="InterPro" id="IPR004568">
    <property type="entry name" value="Ppantetheine-prot_Trfase_dom"/>
</dbReference>
<dbReference type="PANTHER" id="PTHR12215">
    <property type="entry name" value="PHOSPHOPANTETHEINE TRANSFERASE"/>
    <property type="match status" value="1"/>
</dbReference>
<evidence type="ECO:0000259" key="12">
    <source>
        <dbReference type="Pfam" id="PF01648"/>
    </source>
</evidence>
<dbReference type="Proteomes" id="UP000199427">
    <property type="component" value="Unassembled WGS sequence"/>
</dbReference>
<comment type="catalytic activity">
    <reaction evidence="11">
        <text>apo-[ACP] + CoA = holo-[ACP] + adenosine 3',5'-bisphosphate + H(+)</text>
        <dbReference type="Rhea" id="RHEA:12068"/>
        <dbReference type="Rhea" id="RHEA-COMP:9685"/>
        <dbReference type="Rhea" id="RHEA-COMP:9690"/>
        <dbReference type="ChEBI" id="CHEBI:15378"/>
        <dbReference type="ChEBI" id="CHEBI:29999"/>
        <dbReference type="ChEBI" id="CHEBI:57287"/>
        <dbReference type="ChEBI" id="CHEBI:58343"/>
        <dbReference type="ChEBI" id="CHEBI:64479"/>
        <dbReference type="EC" id="2.7.8.7"/>
    </reaction>
</comment>
<evidence type="ECO:0000256" key="5">
    <source>
        <dbReference type="ARBA" id="ARBA00022679"/>
    </source>
</evidence>
<evidence type="ECO:0000313" key="13">
    <source>
        <dbReference type="EMBL" id="SER13347.1"/>
    </source>
</evidence>
<evidence type="ECO:0000256" key="3">
    <source>
        <dbReference type="ARBA" id="ARBA00022490"/>
    </source>
</evidence>
<evidence type="ECO:0000313" key="14">
    <source>
        <dbReference type="Proteomes" id="UP000199427"/>
    </source>
</evidence>
<evidence type="ECO:0000256" key="2">
    <source>
        <dbReference type="ARBA" id="ARBA00010990"/>
    </source>
</evidence>
<protein>
    <recommendedName>
        <fullName evidence="11">Holo-[acyl-carrier-protein] synthase</fullName>
        <shortName evidence="11">Holo-ACP synthase</shortName>
        <ecNumber evidence="11">2.7.8.7</ecNumber>
    </recommendedName>
    <alternativeName>
        <fullName evidence="11">4'-phosphopantetheinyl transferase AcpS</fullName>
    </alternativeName>
</protein>
<keyword evidence="6 11" id="KW-0479">Metal-binding</keyword>
<dbReference type="NCBIfam" id="TIGR00516">
    <property type="entry name" value="acpS"/>
    <property type="match status" value="1"/>
</dbReference>
<evidence type="ECO:0000256" key="6">
    <source>
        <dbReference type="ARBA" id="ARBA00022723"/>
    </source>
</evidence>
<keyword evidence="4 11" id="KW-0444">Lipid biosynthesis</keyword>
<comment type="similarity">
    <text evidence="2">Belongs to the P-Pant transferase superfamily. Gsp/Sfp/HetI/AcpT family.</text>
</comment>
<evidence type="ECO:0000256" key="9">
    <source>
        <dbReference type="ARBA" id="ARBA00023098"/>
    </source>
</evidence>
<comment type="cofactor">
    <cofactor evidence="1 11">
        <name>Mg(2+)</name>
        <dbReference type="ChEBI" id="CHEBI:18420"/>
    </cofactor>
</comment>
<evidence type="ECO:0000256" key="8">
    <source>
        <dbReference type="ARBA" id="ARBA00022842"/>
    </source>
</evidence>
<keyword evidence="10 11" id="KW-0275">Fatty acid biosynthesis</keyword>
<proteinExistence type="inferred from homology"/>
<dbReference type="PANTHER" id="PTHR12215:SF10">
    <property type="entry name" value="L-AMINOADIPATE-SEMIALDEHYDE DEHYDROGENASE-PHOSPHOPANTETHEINYL TRANSFERASE"/>
    <property type="match status" value="1"/>
</dbReference>
<accession>A0A1H9LQ43</accession>
<dbReference type="InterPro" id="IPR050559">
    <property type="entry name" value="P-Pant_transferase_sf"/>
</dbReference>
<keyword evidence="7 11" id="KW-0276">Fatty acid metabolism</keyword>
<dbReference type="Pfam" id="PF01648">
    <property type="entry name" value="ACPS"/>
    <property type="match status" value="1"/>
</dbReference>
<dbReference type="AlphaFoldDB" id="A0A1H9LQ43"/>
<keyword evidence="5 11" id="KW-0808">Transferase</keyword>
<dbReference type="InterPro" id="IPR037143">
    <property type="entry name" value="4-PPantetheinyl_Trfase_dom_sf"/>
</dbReference>
<comment type="similarity">
    <text evidence="11">Belongs to the P-Pant transferase superfamily. AcpS family.</text>
</comment>
<dbReference type="EMBL" id="FOES01000050">
    <property type="protein sequence ID" value="SER13347.1"/>
    <property type="molecule type" value="Genomic_DNA"/>
</dbReference>
<keyword evidence="8 11" id="KW-0460">Magnesium</keyword>
<evidence type="ECO:0000256" key="11">
    <source>
        <dbReference type="HAMAP-Rule" id="MF_00101"/>
    </source>
</evidence>
<dbReference type="GO" id="GO:0005829">
    <property type="term" value="C:cytosol"/>
    <property type="evidence" value="ECO:0007669"/>
    <property type="project" value="TreeGrafter"/>
</dbReference>
<gene>
    <name evidence="11" type="primary">acpS</name>
    <name evidence="13" type="ORF">SAMN05216362_1506</name>
</gene>
<dbReference type="OrthoDB" id="517356at2"/>
<keyword evidence="3 11" id="KW-0963">Cytoplasm</keyword>
<organism evidence="13 14">
    <name type="scientific">Piscibacillus halophilus</name>
    <dbReference type="NCBI Taxonomy" id="571933"/>
    <lineage>
        <taxon>Bacteria</taxon>
        <taxon>Bacillati</taxon>
        <taxon>Bacillota</taxon>
        <taxon>Bacilli</taxon>
        <taxon>Bacillales</taxon>
        <taxon>Bacillaceae</taxon>
        <taxon>Piscibacillus</taxon>
    </lineage>
</organism>
<dbReference type="HAMAP" id="MF_00101">
    <property type="entry name" value="AcpS"/>
    <property type="match status" value="1"/>
</dbReference>
<dbReference type="SUPFAM" id="SSF56214">
    <property type="entry name" value="4'-phosphopantetheinyl transferase"/>
    <property type="match status" value="1"/>
</dbReference>
<dbReference type="GO" id="GO:0006633">
    <property type="term" value="P:fatty acid biosynthetic process"/>
    <property type="evidence" value="ECO:0007669"/>
    <property type="project" value="UniProtKB-UniRule"/>
</dbReference>
<name>A0A1H9LQ43_9BACI</name>
<keyword evidence="9 11" id="KW-0443">Lipid metabolism</keyword>
<feature type="domain" description="4'-phosphopantetheinyl transferase" evidence="12">
    <location>
        <begin position="5"/>
        <end position="114"/>
    </location>
</feature>
<dbReference type="InterPro" id="IPR002582">
    <property type="entry name" value="ACPS"/>
</dbReference>
<dbReference type="STRING" id="571933.SAMN05216362_1506"/>
<dbReference type="GO" id="GO:0019878">
    <property type="term" value="P:lysine biosynthetic process via aminoadipic acid"/>
    <property type="evidence" value="ECO:0007669"/>
    <property type="project" value="TreeGrafter"/>
</dbReference>
<comment type="function">
    <text evidence="11">Transfers the 4'-phosphopantetheine moiety from coenzyme A to a Ser of acyl-carrier-protein.</text>
</comment>
<dbReference type="GO" id="GO:0000287">
    <property type="term" value="F:magnesium ion binding"/>
    <property type="evidence" value="ECO:0007669"/>
    <property type="project" value="UniProtKB-UniRule"/>
</dbReference>
<feature type="binding site" evidence="11">
    <location>
        <position position="8"/>
    </location>
    <ligand>
        <name>Mg(2+)</name>
        <dbReference type="ChEBI" id="CHEBI:18420"/>
    </ligand>
</feature>
<reference evidence="13 14" key="1">
    <citation type="submission" date="2016-10" db="EMBL/GenBank/DDBJ databases">
        <authorList>
            <person name="de Groot N.N."/>
        </authorList>
    </citation>
    <scope>NUCLEOTIDE SEQUENCE [LARGE SCALE GENOMIC DNA]</scope>
    <source>
        <strain evidence="13 14">DSM 21633</strain>
    </source>
</reference>
<dbReference type="GO" id="GO:0008897">
    <property type="term" value="F:holo-[acyl-carrier-protein] synthase activity"/>
    <property type="evidence" value="ECO:0007669"/>
    <property type="project" value="UniProtKB-UniRule"/>
</dbReference>
<evidence type="ECO:0000256" key="10">
    <source>
        <dbReference type="ARBA" id="ARBA00023160"/>
    </source>
</evidence>
<dbReference type="Gene3D" id="3.90.470.20">
    <property type="entry name" value="4'-phosphopantetheinyl transferase domain"/>
    <property type="match status" value="1"/>
</dbReference>